<organism evidence="1 2">
    <name type="scientific">Cudoniella acicularis</name>
    <dbReference type="NCBI Taxonomy" id="354080"/>
    <lineage>
        <taxon>Eukaryota</taxon>
        <taxon>Fungi</taxon>
        <taxon>Dikarya</taxon>
        <taxon>Ascomycota</taxon>
        <taxon>Pezizomycotina</taxon>
        <taxon>Leotiomycetes</taxon>
        <taxon>Helotiales</taxon>
        <taxon>Tricladiaceae</taxon>
        <taxon>Cudoniella</taxon>
    </lineage>
</organism>
<comment type="caution">
    <text evidence="1">The sequence shown here is derived from an EMBL/GenBank/DDBJ whole genome shotgun (WGS) entry which is preliminary data.</text>
</comment>
<evidence type="ECO:0000313" key="2">
    <source>
        <dbReference type="Proteomes" id="UP000566819"/>
    </source>
</evidence>
<reference evidence="1 2" key="1">
    <citation type="submission" date="2020-03" db="EMBL/GenBank/DDBJ databases">
        <title>Draft Genome Sequence of Cudoniella acicularis.</title>
        <authorList>
            <person name="Buettner E."/>
            <person name="Kellner H."/>
        </authorList>
    </citation>
    <scope>NUCLEOTIDE SEQUENCE [LARGE SCALE GENOMIC DNA]</scope>
    <source>
        <strain evidence="1 2">DSM 108380</strain>
    </source>
</reference>
<name>A0A8H4RXQ8_9HELO</name>
<protein>
    <submittedName>
        <fullName evidence="1">Uncharacterized protein</fullName>
    </submittedName>
</protein>
<dbReference type="EMBL" id="JAAMPI010000024">
    <property type="protein sequence ID" value="KAF4637413.1"/>
    <property type="molecule type" value="Genomic_DNA"/>
</dbReference>
<dbReference type="Proteomes" id="UP000566819">
    <property type="component" value="Unassembled WGS sequence"/>
</dbReference>
<gene>
    <name evidence="1" type="ORF">G7Y89_g670</name>
</gene>
<accession>A0A8H4RXQ8</accession>
<proteinExistence type="predicted"/>
<dbReference type="AlphaFoldDB" id="A0A8H4RXQ8"/>
<evidence type="ECO:0000313" key="1">
    <source>
        <dbReference type="EMBL" id="KAF4637413.1"/>
    </source>
</evidence>
<sequence length="109" mass="12294">MAPINVVLDIQNIYLPILTCEEDAGEVYPLPSFHRSITHYAHLRASICGSSNSLQQNELYNDITPSITMQIPAADDVCPPPSARFQEYSRAAGFRTFEAYFILRIPYNI</sequence>
<keyword evidence="2" id="KW-1185">Reference proteome</keyword>